<dbReference type="AlphaFoldDB" id="A0A644YZ40"/>
<dbReference type="GO" id="GO:0005524">
    <property type="term" value="F:ATP binding"/>
    <property type="evidence" value="ECO:0007669"/>
    <property type="project" value="UniProtKB-KW"/>
</dbReference>
<keyword evidence="1" id="KW-0813">Transport</keyword>
<dbReference type="SUPFAM" id="SSF52540">
    <property type="entry name" value="P-loop containing nucleoside triphosphate hydrolases"/>
    <property type="match status" value="1"/>
</dbReference>
<dbReference type="Gene3D" id="3.40.50.300">
    <property type="entry name" value="P-loop containing nucleotide triphosphate hydrolases"/>
    <property type="match status" value="1"/>
</dbReference>
<comment type="caution">
    <text evidence="5">The sequence shown here is derived from an EMBL/GenBank/DDBJ whole genome shotgun (WGS) entry which is preliminary data.</text>
</comment>
<dbReference type="SMART" id="SM00382">
    <property type="entry name" value="AAA"/>
    <property type="match status" value="1"/>
</dbReference>
<dbReference type="PANTHER" id="PTHR42788:SF2">
    <property type="entry name" value="ABC TRANSPORTER ATP-BINDING PROTEIN"/>
    <property type="match status" value="1"/>
</dbReference>
<evidence type="ECO:0000256" key="3">
    <source>
        <dbReference type="ARBA" id="ARBA00022840"/>
    </source>
</evidence>
<organism evidence="5">
    <name type="scientific">bioreactor metagenome</name>
    <dbReference type="NCBI Taxonomy" id="1076179"/>
    <lineage>
        <taxon>unclassified sequences</taxon>
        <taxon>metagenomes</taxon>
        <taxon>ecological metagenomes</taxon>
    </lineage>
</organism>
<dbReference type="InterPro" id="IPR017871">
    <property type="entry name" value="ABC_transporter-like_CS"/>
</dbReference>
<accession>A0A644YZ40</accession>
<dbReference type="Pfam" id="PF00005">
    <property type="entry name" value="ABC_tran"/>
    <property type="match status" value="1"/>
</dbReference>
<sequence>MRMLTFENVTFQYEADSFPTIKRLSFHVDRGEFVSVVGPSGCGKSTIFRLVNGLLSPQSGDILVDGASITGRKRYCGYMPQQDLLFPWRTVAENLRLPLEIQGGLSNAEMDTRVERALEAVGLGDCGKKMPGELSGGMRQRAAFARTVLTGSELLLLDEPFSALDYLTRLSMREWLLEQWERERKTVLFITHDVEEALFLSGRILAAEGTPITSLRSCPVPAGYPRSLETLRQPELLELKEELISMLRRNAG</sequence>
<dbReference type="GO" id="GO:0016887">
    <property type="term" value="F:ATP hydrolysis activity"/>
    <property type="evidence" value="ECO:0007669"/>
    <property type="project" value="InterPro"/>
</dbReference>
<dbReference type="PROSITE" id="PS00211">
    <property type="entry name" value="ABC_TRANSPORTER_1"/>
    <property type="match status" value="1"/>
</dbReference>
<dbReference type="EC" id="3.6.3.-" evidence="5"/>
<evidence type="ECO:0000256" key="1">
    <source>
        <dbReference type="ARBA" id="ARBA00022448"/>
    </source>
</evidence>
<dbReference type="InterPro" id="IPR050166">
    <property type="entry name" value="ABC_transporter_ATP-bind"/>
</dbReference>
<evidence type="ECO:0000259" key="4">
    <source>
        <dbReference type="PROSITE" id="PS50893"/>
    </source>
</evidence>
<dbReference type="InterPro" id="IPR003439">
    <property type="entry name" value="ABC_transporter-like_ATP-bd"/>
</dbReference>
<keyword evidence="2" id="KW-0547">Nucleotide-binding</keyword>
<name>A0A644YZ40_9ZZZZ</name>
<keyword evidence="3 5" id="KW-0067">ATP-binding</keyword>
<dbReference type="EMBL" id="VSSQ01006012">
    <property type="protein sequence ID" value="MPM31224.1"/>
    <property type="molecule type" value="Genomic_DNA"/>
</dbReference>
<dbReference type="InterPro" id="IPR003593">
    <property type="entry name" value="AAA+_ATPase"/>
</dbReference>
<evidence type="ECO:0000256" key="2">
    <source>
        <dbReference type="ARBA" id="ARBA00022741"/>
    </source>
</evidence>
<gene>
    <name evidence="5" type="primary">ssuB_26</name>
    <name evidence="5" type="ORF">SDC9_77778</name>
</gene>
<proteinExistence type="predicted"/>
<feature type="domain" description="ABC transporter" evidence="4">
    <location>
        <begin position="4"/>
        <end position="234"/>
    </location>
</feature>
<reference evidence="5" key="1">
    <citation type="submission" date="2019-08" db="EMBL/GenBank/DDBJ databases">
        <authorList>
            <person name="Kucharzyk K."/>
            <person name="Murdoch R.W."/>
            <person name="Higgins S."/>
            <person name="Loffler F."/>
        </authorList>
    </citation>
    <scope>NUCLEOTIDE SEQUENCE</scope>
</reference>
<protein>
    <submittedName>
        <fullName evidence="5">Aliphatic sulfonates import ATP-binding protein SsuB</fullName>
        <ecNumber evidence="5">3.6.3.-</ecNumber>
    </submittedName>
</protein>
<dbReference type="PROSITE" id="PS50893">
    <property type="entry name" value="ABC_TRANSPORTER_2"/>
    <property type="match status" value="1"/>
</dbReference>
<dbReference type="PANTHER" id="PTHR42788">
    <property type="entry name" value="TAURINE IMPORT ATP-BINDING PROTEIN-RELATED"/>
    <property type="match status" value="1"/>
</dbReference>
<dbReference type="InterPro" id="IPR027417">
    <property type="entry name" value="P-loop_NTPase"/>
</dbReference>
<dbReference type="CDD" id="cd03293">
    <property type="entry name" value="ABC_NrtD_SsuB_transporters"/>
    <property type="match status" value="1"/>
</dbReference>
<keyword evidence="5" id="KW-0378">Hydrolase</keyword>
<evidence type="ECO:0000313" key="5">
    <source>
        <dbReference type="EMBL" id="MPM31224.1"/>
    </source>
</evidence>